<proteinExistence type="predicted"/>
<dbReference type="AlphaFoldDB" id="A0A5P8WIP2"/>
<name>A0A5P8WIP2_9NOSO</name>
<dbReference type="EMBL" id="CP045229">
    <property type="protein sequence ID" value="QFS52584.1"/>
    <property type="molecule type" value="Genomic_DNA"/>
</dbReference>
<evidence type="ECO:0000313" key="1">
    <source>
        <dbReference type="EMBL" id="QFS52584.1"/>
    </source>
</evidence>
<dbReference type="KEGG" id="nsh:GXM_10339"/>
<evidence type="ECO:0000313" key="2">
    <source>
        <dbReference type="Proteomes" id="UP000326678"/>
    </source>
</evidence>
<dbReference type="RefSeq" id="WP_194199078.1">
    <property type="nucleotide sequence ID" value="NZ_CP045229.1"/>
</dbReference>
<organism evidence="1 2">
    <name type="scientific">Nostoc sphaeroides CCNUC1</name>
    <dbReference type="NCBI Taxonomy" id="2653204"/>
    <lineage>
        <taxon>Bacteria</taxon>
        <taxon>Bacillati</taxon>
        <taxon>Cyanobacteriota</taxon>
        <taxon>Cyanophyceae</taxon>
        <taxon>Nostocales</taxon>
        <taxon>Nostocaceae</taxon>
        <taxon>Nostoc</taxon>
    </lineage>
</organism>
<accession>A0A5P8WIP2</accession>
<dbReference type="Proteomes" id="UP000326678">
    <property type="component" value="Chromosome pGXM02"/>
</dbReference>
<sequence length="142" mass="15818">MTHKYMNNDQELYTQQLAQFAASQSFDERSVEFFDDVWQEAGVKDITKMTTTDAESVLQVLGESEASPEFTLALLAQAITAGMPEHVVGYILESDTDGDGRTLAQEIFNDGTSPFQPNQPSVLALKQNQFQSSTEEDMEIQI</sequence>
<gene>
    <name evidence="1" type="ORF">GXM_10339</name>
</gene>
<reference evidence="1 2" key="1">
    <citation type="submission" date="2019-10" db="EMBL/GenBank/DDBJ databases">
        <title>Genomic and transcriptomic insights into the perfect genentic adaptation of a filamentous nitrogen-fixing cyanobacterium to rice fields.</title>
        <authorList>
            <person name="Chen Z."/>
        </authorList>
    </citation>
    <scope>NUCLEOTIDE SEQUENCE [LARGE SCALE GENOMIC DNA]</scope>
    <source>
        <strain evidence="1">CCNUC1</strain>
    </source>
</reference>
<keyword evidence="2" id="KW-1185">Reference proteome</keyword>
<protein>
    <submittedName>
        <fullName evidence="1">Uncharacterized protein</fullName>
    </submittedName>
</protein>